<dbReference type="GO" id="GO:0034965">
    <property type="term" value="P:intronic box C/D snoRNA processing"/>
    <property type="evidence" value="ECO:0007669"/>
    <property type="project" value="TreeGrafter"/>
</dbReference>
<dbReference type="AlphaFoldDB" id="A0A2N3MYW9"/>
<comment type="caution">
    <text evidence="3">The sequence shown here is derived from an EMBL/GenBank/DDBJ whole genome shotgun (WGS) entry which is preliminary data.</text>
</comment>
<dbReference type="EMBL" id="NLAX01001623">
    <property type="protein sequence ID" value="PKS05373.1"/>
    <property type="molecule type" value="Genomic_DNA"/>
</dbReference>
<dbReference type="GO" id="GO:0004526">
    <property type="term" value="F:ribonuclease P activity"/>
    <property type="evidence" value="ECO:0007669"/>
    <property type="project" value="TreeGrafter"/>
</dbReference>
<evidence type="ECO:0000313" key="3">
    <source>
        <dbReference type="EMBL" id="PKS05373.1"/>
    </source>
</evidence>
<dbReference type="PANTHER" id="PTHR28173:SF1">
    <property type="entry name" value="RIBONUCLEASES P_MRP PROTEIN SUBUNIT POP8"/>
    <property type="match status" value="1"/>
</dbReference>
<gene>
    <name evidence="3" type="ORF">jhhlp_008747</name>
</gene>
<reference evidence="3 4" key="1">
    <citation type="journal article" date="2017" name="G3 (Bethesda)">
        <title>First Draft Genome Sequence of the Pathogenic Fungus Lomentospora prolificans (Formerly Scedosporium prolificans).</title>
        <authorList>
            <person name="Luo R."/>
            <person name="Zimin A."/>
            <person name="Workman R."/>
            <person name="Fan Y."/>
            <person name="Pertea G."/>
            <person name="Grossman N."/>
            <person name="Wear M.P."/>
            <person name="Jia B."/>
            <person name="Miller H."/>
            <person name="Casadevall A."/>
            <person name="Timp W."/>
            <person name="Zhang S.X."/>
            <person name="Salzberg S.L."/>
        </authorList>
    </citation>
    <scope>NUCLEOTIDE SEQUENCE [LARGE SCALE GENOMIC DNA]</scope>
    <source>
        <strain evidence="3 4">JHH-5317</strain>
    </source>
</reference>
<evidence type="ECO:0000256" key="1">
    <source>
        <dbReference type="SAM" id="MobiDB-lite"/>
    </source>
</evidence>
<accession>A0A2N3MYW9</accession>
<sequence>MTTPMEDIQPTHTSPPQKAKKSAEIRTHTIRSAPFSYAHLELSSSDPASHQPELDDLQVRSYCASALARFLGDTGSAIPVDLLKVRGNRAWVRVPSPDLAAFAAAVTAWPGTTDGGARVVLRLLQCSDWLGCMVGRDGQEDVWKS</sequence>
<dbReference type="PANTHER" id="PTHR28173">
    <property type="entry name" value="RIBONUCLEASES P/MRP PROTEIN SUBUNIT POP8"/>
    <property type="match status" value="1"/>
</dbReference>
<name>A0A2N3MYW9_9PEZI</name>
<dbReference type="GO" id="GO:0000172">
    <property type="term" value="C:ribonuclease MRP complex"/>
    <property type="evidence" value="ECO:0007669"/>
    <property type="project" value="InterPro"/>
</dbReference>
<dbReference type="Proteomes" id="UP000233524">
    <property type="component" value="Unassembled WGS sequence"/>
</dbReference>
<dbReference type="STRING" id="41688.A0A2N3MYW9"/>
<dbReference type="InterPro" id="IPR049128">
    <property type="entry name" value="Pop8-like_dom"/>
</dbReference>
<feature type="region of interest" description="Disordered" evidence="1">
    <location>
        <begin position="1"/>
        <end position="24"/>
    </location>
</feature>
<proteinExistence type="predicted"/>
<dbReference type="GO" id="GO:0000171">
    <property type="term" value="F:ribonuclease MRP activity"/>
    <property type="evidence" value="ECO:0007669"/>
    <property type="project" value="TreeGrafter"/>
</dbReference>
<keyword evidence="4" id="KW-1185">Reference proteome</keyword>
<evidence type="ECO:0000313" key="4">
    <source>
        <dbReference type="Proteomes" id="UP000233524"/>
    </source>
</evidence>
<dbReference type="GO" id="GO:0005655">
    <property type="term" value="C:nucleolar ribonuclease P complex"/>
    <property type="evidence" value="ECO:0007669"/>
    <property type="project" value="InterPro"/>
</dbReference>
<evidence type="ECO:0000259" key="2">
    <source>
        <dbReference type="Pfam" id="PF20976"/>
    </source>
</evidence>
<dbReference type="InterPro" id="IPR020347">
    <property type="entry name" value="Pop8"/>
</dbReference>
<dbReference type="GO" id="GO:0000294">
    <property type="term" value="P:nuclear-transcribed mRNA catabolic process, RNase MRP-dependent"/>
    <property type="evidence" value="ECO:0007669"/>
    <property type="project" value="TreeGrafter"/>
</dbReference>
<feature type="domain" description="Ribonucleases P/MRP subunit Pop8-like" evidence="2">
    <location>
        <begin position="34"/>
        <end position="109"/>
    </location>
</feature>
<dbReference type="Pfam" id="PF20976">
    <property type="entry name" value="Pop8"/>
    <property type="match status" value="1"/>
</dbReference>
<dbReference type="OrthoDB" id="5530243at2759"/>
<dbReference type="InParanoid" id="A0A2N3MYW9"/>
<protein>
    <recommendedName>
        <fullName evidence="2">Ribonucleases P/MRP subunit Pop8-like domain-containing protein</fullName>
    </recommendedName>
</protein>
<dbReference type="VEuPathDB" id="FungiDB:jhhlp_008747"/>
<organism evidence="3 4">
    <name type="scientific">Lomentospora prolificans</name>
    <dbReference type="NCBI Taxonomy" id="41688"/>
    <lineage>
        <taxon>Eukaryota</taxon>
        <taxon>Fungi</taxon>
        <taxon>Dikarya</taxon>
        <taxon>Ascomycota</taxon>
        <taxon>Pezizomycotina</taxon>
        <taxon>Sordariomycetes</taxon>
        <taxon>Hypocreomycetidae</taxon>
        <taxon>Microascales</taxon>
        <taxon>Microascaceae</taxon>
        <taxon>Lomentospora</taxon>
    </lineage>
</organism>
<dbReference type="GO" id="GO:0008033">
    <property type="term" value="P:tRNA processing"/>
    <property type="evidence" value="ECO:0007669"/>
    <property type="project" value="InterPro"/>
</dbReference>